<comment type="caution">
    <text evidence="22">The sequence shown here is derived from an EMBL/GenBank/DDBJ whole genome shotgun (WGS) entry which is preliminary data.</text>
</comment>
<keyword evidence="13 20" id="KW-0472">Membrane</keyword>
<feature type="binding site" evidence="18">
    <location>
        <position position="146"/>
    </location>
    <ligand>
        <name>FAD</name>
        <dbReference type="ChEBI" id="CHEBI:57692"/>
    </ligand>
</feature>
<dbReference type="PRINTS" id="PR00406">
    <property type="entry name" value="CYTB5RDTASE"/>
</dbReference>
<evidence type="ECO:0000256" key="4">
    <source>
        <dbReference type="ARBA" id="ARBA00006105"/>
    </source>
</evidence>
<comment type="subunit">
    <text evidence="15">Monomer. Component of the 2-(3-amino-3-carboxypropyl)histidine synthase complex composed of DPH1, DPH2, DPH3 and a NADH-dependent reductase, predominantly CBR1.</text>
</comment>
<dbReference type="GO" id="GO:0005783">
    <property type="term" value="C:endoplasmic reticulum"/>
    <property type="evidence" value="ECO:0007669"/>
    <property type="project" value="TreeGrafter"/>
</dbReference>
<dbReference type="EMBL" id="MU251252">
    <property type="protein sequence ID" value="KAG9254927.1"/>
    <property type="molecule type" value="Genomic_DNA"/>
</dbReference>
<dbReference type="CDD" id="cd06183">
    <property type="entry name" value="cyt_b5_reduct_like"/>
    <property type="match status" value="1"/>
</dbReference>
<keyword evidence="12" id="KW-0496">Mitochondrion</keyword>
<dbReference type="Gene3D" id="2.40.30.10">
    <property type="entry name" value="Translation factors"/>
    <property type="match status" value="1"/>
</dbReference>
<evidence type="ECO:0000256" key="11">
    <source>
        <dbReference type="ARBA" id="ARBA00023027"/>
    </source>
</evidence>
<feature type="transmembrane region" description="Helical" evidence="20">
    <location>
        <begin position="15"/>
        <end position="30"/>
    </location>
</feature>
<evidence type="ECO:0000256" key="19">
    <source>
        <dbReference type="RuleBase" id="RU361226"/>
    </source>
</evidence>
<evidence type="ECO:0000256" key="9">
    <source>
        <dbReference type="ARBA" id="ARBA00022989"/>
    </source>
</evidence>
<organism evidence="22 23">
    <name type="scientific">Emericellopsis atlantica</name>
    <dbReference type="NCBI Taxonomy" id="2614577"/>
    <lineage>
        <taxon>Eukaryota</taxon>
        <taxon>Fungi</taxon>
        <taxon>Dikarya</taxon>
        <taxon>Ascomycota</taxon>
        <taxon>Pezizomycotina</taxon>
        <taxon>Sordariomycetes</taxon>
        <taxon>Hypocreomycetidae</taxon>
        <taxon>Hypocreales</taxon>
        <taxon>Bionectriaceae</taxon>
        <taxon>Emericellopsis</taxon>
    </lineage>
</organism>
<dbReference type="OrthoDB" id="432685at2759"/>
<dbReference type="AlphaFoldDB" id="A0A9P7ZNF2"/>
<dbReference type="InterPro" id="IPR017938">
    <property type="entry name" value="Riboflavin_synthase-like_b-brl"/>
</dbReference>
<protein>
    <recommendedName>
        <fullName evidence="19">NADH-cytochrome b5 reductase</fullName>
        <ecNumber evidence="19">1.6.2.2</ecNumber>
    </recommendedName>
</protein>
<sequence length="311" mass="34545">MSAADGDAFNLQRDYVYIPAFMLVAGTLIVKREWTIYALLIALVFGGWNIWTLQIRPVLKPNVFQEFELQEKTIISHNVAIYRFKLPRAADILGLPIGQHISIGAQLPQPDGTTKEIVRSYTPISGDHQPGFFDLLIKSYPKGNISKHMASLMVGQTIRVRGPKGAFVYEQNMCKHFGMIAGGTGITPMLQIIRAIVRGRPEGDVTQVDLIFANVTEQDILLQEDLDALVKEDSGIRVHYVLDKPPEGWTGGVGYVTAEMIQKWLPKPADKVKILLCGPPPMVSGLKKTTESLGYKKARPVSKLEDQVFAF</sequence>
<feature type="binding site" evidence="18">
    <location>
        <position position="121"/>
    </location>
    <ligand>
        <name>FAD</name>
        <dbReference type="ChEBI" id="CHEBI:57692"/>
    </ligand>
</feature>
<evidence type="ECO:0000256" key="10">
    <source>
        <dbReference type="ARBA" id="ARBA00023002"/>
    </source>
</evidence>
<name>A0A9P7ZNF2_9HYPO</name>
<dbReference type="Gene3D" id="3.40.50.80">
    <property type="entry name" value="Nucleotide-binding domain of ferredoxin-NADP reductase (FNR) module"/>
    <property type="match status" value="1"/>
</dbReference>
<dbReference type="Pfam" id="PF00970">
    <property type="entry name" value="FAD_binding_6"/>
    <property type="match status" value="1"/>
</dbReference>
<evidence type="ECO:0000313" key="23">
    <source>
        <dbReference type="Proteomes" id="UP000887229"/>
    </source>
</evidence>
<evidence type="ECO:0000256" key="2">
    <source>
        <dbReference type="ARBA" id="ARBA00004572"/>
    </source>
</evidence>
<feature type="binding site" evidence="18">
    <location>
        <position position="145"/>
    </location>
    <ligand>
        <name>FAD</name>
        <dbReference type="ChEBI" id="CHEBI:57692"/>
    </ligand>
</feature>
<evidence type="ECO:0000256" key="17">
    <source>
        <dbReference type="ARBA" id="ARBA00049138"/>
    </source>
</evidence>
<feature type="binding site" evidence="18">
    <location>
        <position position="138"/>
    </location>
    <ligand>
        <name>FAD</name>
        <dbReference type="ChEBI" id="CHEBI:57692"/>
    </ligand>
</feature>
<evidence type="ECO:0000256" key="13">
    <source>
        <dbReference type="ARBA" id="ARBA00023136"/>
    </source>
</evidence>
<keyword evidence="23" id="KW-1185">Reference proteome</keyword>
<comment type="similarity">
    <text evidence="4 19">Belongs to the flavoprotein pyridine nucleotide cytochrome reductase family.</text>
</comment>
<dbReference type="Proteomes" id="UP000887229">
    <property type="component" value="Unassembled WGS sequence"/>
</dbReference>
<dbReference type="SUPFAM" id="SSF52343">
    <property type="entry name" value="Ferredoxin reductase-like, C-terminal NADP-linked domain"/>
    <property type="match status" value="1"/>
</dbReference>
<gene>
    <name evidence="22" type="ORF">F5Z01DRAFT_60938</name>
</gene>
<dbReference type="SUPFAM" id="SSF63380">
    <property type="entry name" value="Riboflavin synthase domain-like"/>
    <property type="match status" value="1"/>
</dbReference>
<dbReference type="InterPro" id="IPR008333">
    <property type="entry name" value="Cbr1-like_FAD-bd_dom"/>
</dbReference>
<dbReference type="PRINTS" id="PR00371">
    <property type="entry name" value="FPNCR"/>
</dbReference>
<evidence type="ECO:0000259" key="21">
    <source>
        <dbReference type="PROSITE" id="PS51384"/>
    </source>
</evidence>
<evidence type="ECO:0000256" key="8">
    <source>
        <dbReference type="ARBA" id="ARBA00022827"/>
    </source>
</evidence>
<dbReference type="InterPro" id="IPR017927">
    <property type="entry name" value="FAD-bd_FR_type"/>
</dbReference>
<evidence type="ECO:0000256" key="1">
    <source>
        <dbReference type="ARBA" id="ARBA00001974"/>
    </source>
</evidence>
<evidence type="ECO:0000256" key="14">
    <source>
        <dbReference type="ARBA" id="ARBA00037104"/>
    </source>
</evidence>
<feature type="binding site" evidence="18">
    <location>
        <position position="119"/>
    </location>
    <ligand>
        <name>FAD</name>
        <dbReference type="ChEBI" id="CHEBI:57692"/>
    </ligand>
</feature>
<evidence type="ECO:0000256" key="12">
    <source>
        <dbReference type="ARBA" id="ARBA00023128"/>
    </source>
</evidence>
<comment type="function">
    <text evidence="14">NADH-dependent reductase for DPH3 and cytochrome b5. Required for the first step of diphthamide biosynthesis, a post-translational modification of histidine which occurs in elongation factor 2. DPH1 and DPH2 transfer a 3-amino-3-carboxypropyl (ACP) group from S-adenosyl-L-methionine (SAM) to a histidine residue, the reaction is assisted by a reduction system comprising DPH3 and a NADH-dependent reductase, predominantly CBR1. By reducing DPH3, also involved in the formation of the tRNA wobble base modification mcm5s 2U (5-methoxycarbonylmethyl-2-thiouridine), mediated by the elongator complex. The cytochrome b5/NADH cytochrome b5 reductase electron transfer system supports the catalytic activity of several sterol biosynthetic enzymes.</text>
</comment>
<evidence type="ECO:0000256" key="16">
    <source>
        <dbReference type="ARBA" id="ARBA00047682"/>
    </source>
</evidence>
<accession>A0A9P7ZNF2</accession>
<comment type="pathway">
    <text evidence="3">Protein modification; peptidyl-diphthamide biosynthesis.</text>
</comment>
<keyword evidence="9 20" id="KW-1133">Transmembrane helix</keyword>
<keyword evidence="11 19" id="KW-0520">NAD</keyword>
<dbReference type="PANTHER" id="PTHR19370:SF184">
    <property type="entry name" value="NADH-CYTOCHROME B5 REDUCTASE-LIKE"/>
    <property type="match status" value="1"/>
</dbReference>
<proteinExistence type="inferred from homology"/>
<keyword evidence="6 20" id="KW-0812">Transmembrane</keyword>
<dbReference type="GeneID" id="70291680"/>
<comment type="catalytic activity">
    <reaction evidence="16 19">
        <text>2 Fe(III)-[cytochrome b5] + NADH = 2 Fe(II)-[cytochrome b5] + NAD(+) + H(+)</text>
        <dbReference type="Rhea" id="RHEA:46680"/>
        <dbReference type="Rhea" id="RHEA-COMP:10438"/>
        <dbReference type="Rhea" id="RHEA-COMP:10439"/>
        <dbReference type="ChEBI" id="CHEBI:15378"/>
        <dbReference type="ChEBI" id="CHEBI:29033"/>
        <dbReference type="ChEBI" id="CHEBI:29034"/>
        <dbReference type="ChEBI" id="CHEBI:57540"/>
        <dbReference type="ChEBI" id="CHEBI:57945"/>
        <dbReference type="EC" id="1.6.2.2"/>
    </reaction>
</comment>
<feature type="binding site" evidence="18">
    <location>
        <position position="187"/>
    </location>
    <ligand>
        <name>FAD</name>
        <dbReference type="ChEBI" id="CHEBI:57692"/>
    </ligand>
</feature>
<dbReference type="GO" id="GO:0005741">
    <property type="term" value="C:mitochondrial outer membrane"/>
    <property type="evidence" value="ECO:0007669"/>
    <property type="project" value="UniProtKB-SubCell"/>
</dbReference>
<dbReference type="Pfam" id="PF00175">
    <property type="entry name" value="NAD_binding_1"/>
    <property type="match status" value="1"/>
</dbReference>
<feature type="transmembrane region" description="Helical" evidence="20">
    <location>
        <begin position="37"/>
        <end position="55"/>
    </location>
</feature>
<evidence type="ECO:0000256" key="18">
    <source>
        <dbReference type="PIRSR" id="PIRSR601834-1"/>
    </source>
</evidence>
<dbReference type="FunFam" id="3.40.50.80:FF:000019">
    <property type="entry name" value="NADH-cytochrome b5 reductase"/>
    <property type="match status" value="1"/>
</dbReference>
<keyword evidence="8 18" id="KW-0274">FAD</keyword>
<dbReference type="FunFam" id="2.40.30.10:FF:000032">
    <property type="entry name" value="NADH-cytochrome b5 reductase"/>
    <property type="match status" value="1"/>
</dbReference>
<evidence type="ECO:0000256" key="7">
    <source>
        <dbReference type="ARBA" id="ARBA00022787"/>
    </source>
</evidence>
<evidence type="ECO:0000256" key="3">
    <source>
        <dbReference type="ARBA" id="ARBA00005156"/>
    </source>
</evidence>
<keyword evidence="10 19" id="KW-0560">Oxidoreductase</keyword>
<evidence type="ECO:0000256" key="5">
    <source>
        <dbReference type="ARBA" id="ARBA00022630"/>
    </source>
</evidence>
<feature type="domain" description="FAD-binding FR-type" evidence="21">
    <location>
        <begin position="62"/>
        <end position="170"/>
    </location>
</feature>
<dbReference type="RefSeq" id="XP_046118851.1">
    <property type="nucleotide sequence ID" value="XM_046260777.1"/>
</dbReference>
<keyword evidence="5 18" id="KW-0285">Flavoprotein</keyword>
<comment type="subcellular location">
    <subcellularLocation>
        <location evidence="2">Mitochondrion outer membrane</location>
        <topology evidence="2">Single-pass membrane protein</topology>
    </subcellularLocation>
</comment>
<feature type="binding site" evidence="18">
    <location>
        <position position="136"/>
    </location>
    <ligand>
        <name>FAD</name>
        <dbReference type="ChEBI" id="CHEBI:57692"/>
    </ligand>
</feature>
<dbReference type="InterPro" id="IPR039261">
    <property type="entry name" value="FNR_nucleotide-bd"/>
</dbReference>
<dbReference type="EC" id="1.6.2.2" evidence="19"/>
<comment type="catalytic activity">
    <reaction evidence="17">
        <text>2 Fe(3+)-[Dph3] + NADH = 2 Fe(2+)-[Dph3] + NAD(+) + H(+)</text>
        <dbReference type="Rhea" id="RHEA:71231"/>
        <dbReference type="Rhea" id="RHEA-COMP:18002"/>
        <dbReference type="Rhea" id="RHEA-COMP:18003"/>
        <dbReference type="ChEBI" id="CHEBI:15378"/>
        <dbReference type="ChEBI" id="CHEBI:29033"/>
        <dbReference type="ChEBI" id="CHEBI:29034"/>
        <dbReference type="ChEBI" id="CHEBI:57540"/>
        <dbReference type="ChEBI" id="CHEBI:57945"/>
        <dbReference type="ChEBI" id="CHEBI:83228"/>
    </reaction>
    <physiologicalReaction direction="left-to-right" evidence="17">
        <dbReference type="Rhea" id="RHEA:71232"/>
    </physiologicalReaction>
</comment>
<dbReference type="InterPro" id="IPR001433">
    <property type="entry name" value="OxRdtase_FAD/NAD-bd"/>
</dbReference>
<dbReference type="GO" id="GO:0090524">
    <property type="term" value="F:cytochrome-b5 reductase activity, acting on NADH"/>
    <property type="evidence" value="ECO:0007669"/>
    <property type="project" value="UniProtKB-EC"/>
</dbReference>
<dbReference type="PANTHER" id="PTHR19370">
    <property type="entry name" value="NADH-CYTOCHROME B5 REDUCTASE"/>
    <property type="match status" value="1"/>
</dbReference>
<evidence type="ECO:0000313" key="22">
    <source>
        <dbReference type="EMBL" id="KAG9254927.1"/>
    </source>
</evidence>
<keyword evidence="7" id="KW-1000">Mitochondrion outer membrane</keyword>
<dbReference type="PROSITE" id="PS51384">
    <property type="entry name" value="FAD_FR"/>
    <property type="match status" value="1"/>
</dbReference>
<evidence type="ECO:0000256" key="6">
    <source>
        <dbReference type="ARBA" id="ARBA00022692"/>
    </source>
</evidence>
<reference evidence="22" key="1">
    <citation type="journal article" date="2021" name="IMA Fungus">
        <title>Genomic characterization of three marine fungi, including Emericellopsis atlantica sp. nov. with signatures of a generalist lifestyle and marine biomass degradation.</title>
        <authorList>
            <person name="Hagestad O.C."/>
            <person name="Hou L."/>
            <person name="Andersen J.H."/>
            <person name="Hansen E.H."/>
            <person name="Altermark B."/>
            <person name="Li C."/>
            <person name="Kuhnert E."/>
            <person name="Cox R.J."/>
            <person name="Crous P.W."/>
            <person name="Spatafora J.W."/>
            <person name="Lail K."/>
            <person name="Amirebrahimi M."/>
            <person name="Lipzen A."/>
            <person name="Pangilinan J."/>
            <person name="Andreopoulos W."/>
            <person name="Hayes R.D."/>
            <person name="Ng V."/>
            <person name="Grigoriev I.V."/>
            <person name="Jackson S.A."/>
            <person name="Sutton T.D.S."/>
            <person name="Dobson A.D.W."/>
            <person name="Rama T."/>
        </authorList>
    </citation>
    <scope>NUCLEOTIDE SEQUENCE</scope>
    <source>
        <strain evidence="22">TS7</strain>
    </source>
</reference>
<dbReference type="InterPro" id="IPR001709">
    <property type="entry name" value="Flavoprot_Pyr_Nucl_cyt_Rdtase"/>
</dbReference>
<evidence type="ECO:0000256" key="20">
    <source>
        <dbReference type="SAM" id="Phobius"/>
    </source>
</evidence>
<evidence type="ECO:0000256" key="15">
    <source>
        <dbReference type="ARBA" id="ARBA00038836"/>
    </source>
</evidence>
<comment type="cofactor">
    <cofactor evidence="1 18 19">
        <name>FAD</name>
        <dbReference type="ChEBI" id="CHEBI:57692"/>
    </cofactor>
</comment>
<dbReference type="InterPro" id="IPR001834">
    <property type="entry name" value="CBR-like"/>
</dbReference>